<sequence length="152" mass="16854">HKQLGMAPNTVVDWNNYLREVCVFSVERKNSGKIGGAGKIVEIDESLFSKRKSNVGRVLPQQWVFGGLCRETGQRFLVKVPNRGAVTLLSEIKKNIEPGSTIMSDIWRGYSTGLHILRSTTSTTLWTRKLGRIPNKLNVCGGVLNGEIRSKG</sequence>
<dbReference type="InterPro" id="IPR024445">
    <property type="entry name" value="Tnp_ISXO2-like"/>
</dbReference>
<proteinExistence type="predicted"/>
<dbReference type="AlphaFoldDB" id="A0A0A9YF88"/>
<gene>
    <name evidence="2" type="ORF">CM83_271</name>
</gene>
<organism evidence="2">
    <name type="scientific">Lygus hesperus</name>
    <name type="common">Western plant bug</name>
    <dbReference type="NCBI Taxonomy" id="30085"/>
    <lineage>
        <taxon>Eukaryota</taxon>
        <taxon>Metazoa</taxon>
        <taxon>Ecdysozoa</taxon>
        <taxon>Arthropoda</taxon>
        <taxon>Hexapoda</taxon>
        <taxon>Insecta</taxon>
        <taxon>Pterygota</taxon>
        <taxon>Neoptera</taxon>
        <taxon>Paraneoptera</taxon>
        <taxon>Hemiptera</taxon>
        <taxon>Heteroptera</taxon>
        <taxon>Panheteroptera</taxon>
        <taxon>Cimicomorpha</taxon>
        <taxon>Miridae</taxon>
        <taxon>Mirini</taxon>
        <taxon>Lygus</taxon>
    </lineage>
</organism>
<reference evidence="2" key="2">
    <citation type="submission" date="2014-07" db="EMBL/GenBank/DDBJ databases">
        <authorList>
            <person name="Hull J."/>
        </authorList>
    </citation>
    <scope>NUCLEOTIDE SEQUENCE</scope>
</reference>
<dbReference type="SMART" id="SM01126">
    <property type="entry name" value="DDE_Tnp_IS1595"/>
    <property type="match status" value="1"/>
</dbReference>
<dbReference type="PANTHER" id="PTHR47163">
    <property type="entry name" value="DDE_TNP_IS1595 DOMAIN-CONTAINING PROTEIN"/>
    <property type="match status" value="1"/>
</dbReference>
<dbReference type="EMBL" id="GBHO01013826">
    <property type="protein sequence ID" value="JAG29778.1"/>
    <property type="molecule type" value="Transcribed_RNA"/>
</dbReference>
<dbReference type="InterPro" id="IPR053164">
    <property type="entry name" value="IS1016-like_transposase"/>
</dbReference>
<evidence type="ECO:0000313" key="2">
    <source>
        <dbReference type="EMBL" id="JAG29778.1"/>
    </source>
</evidence>
<protein>
    <recommendedName>
        <fullName evidence="1">ISXO2-like transposase domain-containing protein</fullName>
    </recommendedName>
</protein>
<feature type="non-terminal residue" evidence="2">
    <location>
        <position position="1"/>
    </location>
</feature>
<evidence type="ECO:0000259" key="1">
    <source>
        <dbReference type="SMART" id="SM01126"/>
    </source>
</evidence>
<reference evidence="2" key="1">
    <citation type="journal article" date="2014" name="PLoS ONE">
        <title>Transcriptome-Based Identification of ABC Transporters in the Western Tarnished Plant Bug Lygus hesperus.</title>
        <authorList>
            <person name="Hull J.J."/>
            <person name="Chaney K."/>
            <person name="Geib S.M."/>
            <person name="Fabrick J.A."/>
            <person name="Brent C.S."/>
            <person name="Walsh D."/>
            <person name="Lavine L.C."/>
        </authorList>
    </citation>
    <scope>NUCLEOTIDE SEQUENCE</scope>
</reference>
<feature type="domain" description="ISXO2-like transposase" evidence="1">
    <location>
        <begin position="33"/>
        <end position="151"/>
    </location>
</feature>
<dbReference type="PANTHER" id="PTHR47163:SF2">
    <property type="entry name" value="SI:DKEY-17M8.2"/>
    <property type="match status" value="1"/>
</dbReference>
<name>A0A0A9YF88_LYGHE</name>
<accession>A0A0A9YF88</accession>